<evidence type="ECO:0000256" key="1">
    <source>
        <dbReference type="SAM" id="MobiDB-lite"/>
    </source>
</evidence>
<accession>A0AAV7SK30</accession>
<protein>
    <submittedName>
        <fullName evidence="2">Uncharacterized protein</fullName>
    </submittedName>
</protein>
<keyword evidence="3" id="KW-1185">Reference proteome</keyword>
<feature type="compositionally biased region" description="Low complexity" evidence="1">
    <location>
        <begin position="38"/>
        <end position="62"/>
    </location>
</feature>
<reference evidence="2" key="1">
    <citation type="journal article" date="2022" name="bioRxiv">
        <title>Sequencing and chromosome-scale assembly of the giantPleurodeles waltlgenome.</title>
        <authorList>
            <person name="Brown T."/>
            <person name="Elewa A."/>
            <person name="Iarovenko S."/>
            <person name="Subramanian E."/>
            <person name="Araus A.J."/>
            <person name="Petzold A."/>
            <person name="Susuki M."/>
            <person name="Suzuki K.-i.T."/>
            <person name="Hayashi T."/>
            <person name="Toyoda A."/>
            <person name="Oliveira C."/>
            <person name="Osipova E."/>
            <person name="Leigh N.D."/>
            <person name="Simon A."/>
            <person name="Yun M.H."/>
        </authorList>
    </citation>
    <scope>NUCLEOTIDE SEQUENCE</scope>
    <source>
        <strain evidence="2">20211129_DDA</strain>
        <tissue evidence="2">Liver</tissue>
    </source>
</reference>
<evidence type="ECO:0000313" key="3">
    <source>
        <dbReference type="Proteomes" id="UP001066276"/>
    </source>
</evidence>
<feature type="region of interest" description="Disordered" evidence="1">
    <location>
        <begin position="1"/>
        <end position="112"/>
    </location>
</feature>
<dbReference type="EMBL" id="JANPWB010000008">
    <property type="protein sequence ID" value="KAJ1164405.1"/>
    <property type="molecule type" value="Genomic_DNA"/>
</dbReference>
<proteinExistence type="predicted"/>
<dbReference type="AlphaFoldDB" id="A0AAV7SK30"/>
<feature type="compositionally biased region" description="Polar residues" evidence="1">
    <location>
        <begin position="20"/>
        <end position="36"/>
    </location>
</feature>
<evidence type="ECO:0000313" key="2">
    <source>
        <dbReference type="EMBL" id="KAJ1164405.1"/>
    </source>
</evidence>
<gene>
    <name evidence="2" type="ORF">NDU88_004844</name>
</gene>
<organism evidence="2 3">
    <name type="scientific">Pleurodeles waltl</name>
    <name type="common">Iberian ribbed newt</name>
    <dbReference type="NCBI Taxonomy" id="8319"/>
    <lineage>
        <taxon>Eukaryota</taxon>
        <taxon>Metazoa</taxon>
        <taxon>Chordata</taxon>
        <taxon>Craniata</taxon>
        <taxon>Vertebrata</taxon>
        <taxon>Euteleostomi</taxon>
        <taxon>Amphibia</taxon>
        <taxon>Batrachia</taxon>
        <taxon>Caudata</taxon>
        <taxon>Salamandroidea</taxon>
        <taxon>Salamandridae</taxon>
        <taxon>Pleurodelinae</taxon>
        <taxon>Pleurodeles</taxon>
    </lineage>
</organism>
<dbReference type="Proteomes" id="UP001066276">
    <property type="component" value="Chromosome 4_2"/>
</dbReference>
<sequence length="112" mass="11622">MLGPGKSSLPSPFAPGKSRLTPSQFRLELASSSKVQRSPPHQSAAAGPAGASSPPRSPGLRRSTPRPHPPTAMWPWRQTRSRAGQGAGKALVLDPGEAAEPRRTNGVVDGNG</sequence>
<comment type="caution">
    <text evidence="2">The sequence shown here is derived from an EMBL/GenBank/DDBJ whole genome shotgun (WGS) entry which is preliminary data.</text>
</comment>
<name>A0AAV7SK30_PLEWA</name>